<keyword evidence="2" id="KW-1185">Reference proteome</keyword>
<comment type="caution">
    <text evidence="1">The sequence shown here is derived from an EMBL/GenBank/DDBJ whole genome shotgun (WGS) entry which is preliminary data.</text>
</comment>
<accession>A0A4Q7TW41</accession>
<organism evidence="1 2">
    <name type="scientific">Microcella alkaliphila</name>
    <dbReference type="NCBI Taxonomy" id="279828"/>
    <lineage>
        <taxon>Bacteria</taxon>
        <taxon>Bacillati</taxon>
        <taxon>Actinomycetota</taxon>
        <taxon>Actinomycetes</taxon>
        <taxon>Micrococcales</taxon>
        <taxon>Microbacteriaceae</taxon>
        <taxon>Microcella</taxon>
    </lineage>
</organism>
<dbReference type="Proteomes" id="UP000292408">
    <property type="component" value="Unassembled WGS sequence"/>
</dbReference>
<evidence type="ECO:0000313" key="2">
    <source>
        <dbReference type="Proteomes" id="UP000292408"/>
    </source>
</evidence>
<gene>
    <name evidence="1" type="ORF">EV140_0446</name>
</gene>
<name>A0A4Q7TW41_9MICO</name>
<proteinExistence type="predicted"/>
<reference evidence="1 2" key="1">
    <citation type="journal article" date="2015" name="Stand. Genomic Sci.">
        <title>Genomic Encyclopedia of Bacterial and Archaeal Type Strains, Phase III: the genomes of soil and plant-associated and newly described type strains.</title>
        <authorList>
            <person name="Whitman W.B."/>
            <person name="Woyke T."/>
            <person name="Klenk H.P."/>
            <person name="Zhou Y."/>
            <person name="Lilburn T.G."/>
            <person name="Beck B.J."/>
            <person name="De Vos P."/>
            <person name="Vandamme P."/>
            <person name="Eisen J.A."/>
            <person name="Garrity G."/>
            <person name="Hugenholtz P."/>
            <person name="Kyrpides N.C."/>
        </authorList>
    </citation>
    <scope>NUCLEOTIDE SEQUENCE [LARGE SCALE GENOMIC DNA]</scope>
    <source>
        <strain evidence="1 2">AC4r</strain>
    </source>
</reference>
<sequence length="227" mass="24332">MIGAALRTRPHTLRRMSAVRTVTLSPTELRAAELDGELTRVGDAFLPIDVPVGAADRARSMSAVRRESRLFVQRRSAAWVYGWCAEPATPSLAASIGSRVPSGTRMRTGARELVIDADDLQLVGGVLVTTPVRTLLDLARADDDECPLADLHRMIELSGLGADAVLEALTAARRAPYTARARQRLLAVADAVDVVHGIDATNGVQNAVEVRDVAHLEDELRDGQAVA</sequence>
<protein>
    <submittedName>
        <fullName evidence="1">Transcriptional regulator with AbiEi antitoxin domain of type IV toxin-antitoxin system</fullName>
    </submittedName>
</protein>
<dbReference type="EMBL" id="SGXT01000011">
    <property type="protein sequence ID" value="RZT64208.1"/>
    <property type="molecule type" value="Genomic_DNA"/>
</dbReference>
<dbReference type="AlphaFoldDB" id="A0A4Q7TW41"/>
<evidence type="ECO:0000313" key="1">
    <source>
        <dbReference type="EMBL" id="RZT64208.1"/>
    </source>
</evidence>